<feature type="domain" description="TniQ" evidence="1">
    <location>
        <begin position="5"/>
        <end position="148"/>
    </location>
</feature>
<organism evidence="2 3">
    <name type="scientific">Paenibacillus odorifer</name>
    <dbReference type="NCBI Taxonomy" id="189426"/>
    <lineage>
        <taxon>Bacteria</taxon>
        <taxon>Bacillati</taxon>
        <taxon>Bacillota</taxon>
        <taxon>Bacilli</taxon>
        <taxon>Bacillales</taxon>
        <taxon>Paenibacillaceae</taxon>
        <taxon>Paenibacillus</taxon>
    </lineage>
</organism>
<sequence length="665" mass="77706">MRFTIRLKPQDGESLSSYLFRCCQVNSISFESIWPLIRSNKTGGKCRKRIMKSLDSNPYTHLDLKKTAYVTGQSEEILELLTYYILIRKLSTSEVDITKVNFETVYGREYINGISRKICAECVAQGEGHKLIWNVIGVDYCEKHQSLLIDRCPHCKESFKYSNASFFEGRCPHCEKIMTTESCKNTASFLMQQNSPYNLSWKWLLTNERMPKHNHFSAGQLLGLKLMYAVQNKSFEKENLFREGGLYNFRLAIKAGKKNVSLATVFKVVTLTEKSLWGLNEIQLTDQIIEDIMLYPRKRATLKPLGECLAPWCPSFQTNKRMSRVTHPYWFTDRKSYDECSVCTDCYMEYGYSKETGKWENVNNVIKRIQGIHDLKKQLASHKEIQKRIGIIGEKLWKDLCYSDYYIGTQFYPMVQIAPANAVQCFKEMISEGGQLRITAKKRFGWDAFEYYSALAMKEVKQFLFFDSHQYRKRTSRKKNKSKPIVNKELLEHYLIQNTVVNMEEVAATLDITKGQLLYYGFNKPIVLHNQKVKMGLLENENVRLIERAKEFIRQCAKEEQDWKKSDIYNDLSIRGEDLKRKHLSVFEYIDQQYIASRQRMYENEINVLKEKAKMAVEEIRVLGNMVLTKKAVCEKIGLTYEKVLKVRPQLHSYIGLLVNMESDD</sequence>
<reference evidence="2 3" key="1">
    <citation type="submission" date="2016-10" db="EMBL/GenBank/DDBJ databases">
        <title>Paenibacillus species isolates.</title>
        <authorList>
            <person name="Beno S.M."/>
        </authorList>
    </citation>
    <scope>NUCLEOTIDE SEQUENCE [LARGE SCALE GENOMIC DNA]</scope>
    <source>
        <strain evidence="2 3">FSL H7-0604</strain>
    </source>
</reference>
<dbReference type="InterPro" id="IPR009492">
    <property type="entry name" value="TniQ"/>
</dbReference>
<protein>
    <recommendedName>
        <fullName evidence="1">TniQ domain-containing protein</fullName>
    </recommendedName>
</protein>
<gene>
    <name evidence="2" type="ORF">BJP51_26475</name>
</gene>
<accession>A0A1R0X1U6</accession>
<dbReference type="AlphaFoldDB" id="A0A1R0X1U6"/>
<evidence type="ECO:0000259" key="1">
    <source>
        <dbReference type="Pfam" id="PF06527"/>
    </source>
</evidence>
<evidence type="ECO:0000313" key="2">
    <source>
        <dbReference type="EMBL" id="OMD26740.1"/>
    </source>
</evidence>
<dbReference type="EMBL" id="MKQP01000040">
    <property type="protein sequence ID" value="OMD26740.1"/>
    <property type="molecule type" value="Genomic_DNA"/>
</dbReference>
<dbReference type="RefSeq" id="WP_076179507.1">
    <property type="nucleotide sequence ID" value="NZ_MKQP01000040.1"/>
</dbReference>
<name>A0A1R0X1U6_9BACL</name>
<dbReference type="Proteomes" id="UP000187465">
    <property type="component" value="Unassembled WGS sequence"/>
</dbReference>
<evidence type="ECO:0000313" key="3">
    <source>
        <dbReference type="Proteomes" id="UP000187465"/>
    </source>
</evidence>
<comment type="caution">
    <text evidence="2">The sequence shown here is derived from an EMBL/GenBank/DDBJ whole genome shotgun (WGS) entry which is preliminary data.</text>
</comment>
<dbReference type="Pfam" id="PF06527">
    <property type="entry name" value="TniQ"/>
    <property type="match status" value="1"/>
</dbReference>
<proteinExistence type="predicted"/>